<feature type="compositionally biased region" description="Basic and acidic residues" evidence="1">
    <location>
        <begin position="62"/>
        <end position="72"/>
    </location>
</feature>
<gene>
    <name evidence="2" type="ORF">B0H16DRAFT_1539332</name>
</gene>
<evidence type="ECO:0000313" key="2">
    <source>
        <dbReference type="EMBL" id="KAJ7756307.1"/>
    </source>
</evidence>
<comment type="caution">
    <text evidence="2">The sequence shown here is derived from an EMBL/GenBank/DDBJ whole genome shotgun (WGS) entry which is preliminary data.</text>
</comment>
<organism evidence="2 3">
    <name type="scientific">Mycena metata</name>
    <dbReference type="NCBI Taxonomy" id="1033252"/>
    <lineage>
        <taxon>Eukaryota</taxon>
        <taxon>Fungi</taxon>
        <taxon>Dikarya</taxon>
        <taxon>Basidiomycota</taxon>
        <taxon>Agaricomycotina</taxon>
        <taxon>Agaricomycetes</taxon>
        <taxon>Agaricomycetidae</taxon>
        <taxon>Agaricales</taxon>
        <taxon>Marasmiineae</taxon>
        <taxon>Mycenaceae</taxon>
        <taxon>Mycena</taxon>
    </lineage>
</organism>
<protein>
    <submittedName>
        <fullName evidence="2">Uncharacterized protein</fullName>
    </submittedName>
</protein>
<name>A0AAD7NCP1_9AGAR</name>
<reference evidence="2" key="1">
    <citation type="submission" date="2023-03" db="EMBL/GenBank/DDBJ databases">
        <title>Massive genome expansion in bonnet fungi (Mycena s.s.) driven by repeated elements and novel gene families across ecological guilds.</title>
        <authorList>
            <consortium name="Lawrence Berkeley National Laboratory"/>
            <person name="Harder C.B."/>
            <person name="Miyauchi S."/>
            <person name="Viragh M."/>
            <person name="Kuo A."/>
            <person name="Thoen E."/>
            <person name="Andreopoulos B."/>
            <person name="Lu D."/>
            <person name="Skrede I."/>
            <person name="Drula E."/>
            <person name="Henrissat B."/>
            <person name="Morin E."/>
            <person name="Kohler A."/>
            <person name="Barry K."/>
            <person name="LaButti K."/>
            <person name="Morin E."/>
            <person name="Salamov A."/>
            <person name="Lipzen A."/>
            <person name="Mereny Z."/>
            <person name="Hegedus B."/>
            <person name="Baldrian P."/>
            <person name="Stursova M."/>
            <person name="Weitz H."/>
            <person name="Taylor A."/>
            <person name="Grigoriev I.V."/>
            <person name="Nagy L.G."/>
            <person name="Martin F."/>
            <person name="Kauserud H."/>
        </authorList>
    </citation>
    <scope>NUCLEOTIDE SEQUENCE</scope>
    <source>
        <strain evidence="2">CBHHK182m</strain>
    </source>
</reference>
<feature type="region of interest" description="Disordered" evidence="1">
    <location>
        <begin position="51"/>
        <end position="104"/>
    </location>
</feature>
<accession>A0AAD7NCP1</accession>
<evidence type="ECO:0000313" key="3">
    <source>
        <dbReference type="Proteomes" id="UP001215598"/>
    </source>
</evidence>
<evidence type="ECO:0000256" key="1">
    <source>
        <dbReference type="SAM" id="MobiDB-lite"/>
    </source>
</evidence>
<dbReference type="EMBL" id="JARKIB010000047">
    <property type="protein sequence ID" value="KAJ7756307.1"/>
    <property type="molecule type" value="Genomic_DNA"/>
</dbReference>
<dbReference type="Proteomes" id="UP001215598">
    <property type="component" value="Unassembled WGS sequence"/>
</dbReference>
<keyword evidence="3" id="KW-1185">Reference proteome</keyword>
<dbReference type="AlphaFoldDB" id="A0AAD7NCP1"/>
<proteinExistence type="predicted"/>
<sequence>MAERASFVHLILTESFCLQVGLWGKYIRQRIGLECCSHHRCRAHCQRLGSHPSIASRSSRSFHNERQGRKLLDPAGTSGTLTLGCKNISRSSGHGTVKPDGMASSDRRVYMRFRRAG</sequence>